<dbReference type="RefSeq" id="WP_147925546.1">
    <property type="nucleotide sequence ID" value="NZ_VKAC01000003.1"/>
</dbReference>
<dbReference type="OrthoDB" id="4569917at2"/>
<dbReference type="EMBL" id="VKAC01000003">
    <property type="protein sequence ID" value="TXR57126.1"/>
    <property type="molecule type" value="Genomic_DNA"/>
</dbReference>
<sequence length="330" mass="32088">MAPPSRPSGPRSPTSVLGRGLAAGAVGTAVLNAVTYADMAWRGRAASSAPEEVVEAAVHAAGREVPGSGAERRHRLTALGALSGTGAGLATGVLVSAARAAGLRFSAPVGAAVTGAVAMAAADLPMGALGVSDPRTWSRQEWVADAVPHLAFGAAAHATLRALEPAAQQRRRASAGLVLRSALLGVAAGSRSSLGLLAPALTSSASAGAKALAVLPVVGELVADKAPGTPARTSAQGLPARFVSATGGAAALAARDGANAVVPSVAAAAGAAGGAWGGLAWRRWASARVPDWQAALVEDGVAVGLAAVACLSGRRPARASTLDGPAPVGR</sequence>
<dbReference type="Proteomes" id="UP000321234">
    <property type="component" value="Unassembled WGS sequence"/>
</dbReference>
<gene>
    <name evidence="1" type="ORF">FMM08_06590</name>
</gene>
<organism evidence="1 2">
    <name type="scientific">Quadrisphaera setariae</name>
    <dbReference type="NCBI Taxonomy" id="2593304"/>
    <lineage>
        <taxon>Bacteria</taxon>
        <taxon>Bacillati</taxon>
        <taxon>Actinomycetota</taxon>
        <taxon>Actinomycetes</taxon>
        <taxon>Kineosporiales</taxon>
        <taxon>Kineosporiaceae</taxon>
        <taxon>Quadrisphaera</taxon>
    </lineage>
</organism>
<keyword evidence="2" id="KW-1185">Reference proteome</keyword>
<evidence type="ECO:0008006" key="3">
    <source>
        <dbReference type="Google" id="ProtNLM"/>
    </source>
</evidence>
<evidence type="ECO:0000313" key="1">
    <source>
        <dbReference type="EMBL" id="TXR57126.1"/>
    </source>
</evidence>
<name>A0A5C8ZJN1_9ACTN</name>
<dbReference type="AlphaFoldDB" id="A0A5C8ZJN1"/>
<proteinExistence type="predicted"/>
<protein>
    <recommendedName>
        <fullName evidence="3">DUF4126 domain-containing protein</fullName>
    </recommendedName>
</protein>
<reference evidence="1 2" key="1">
    <citation type="submission" date="2019-07" db="EMBL/GenBank/DDBJ databases">
        <title>Quadrisphaera sp. strain DD2A genome sequencing and assembly.</title>
        <authorList>
            <person name="Kim I."/>
        </authorList>
    </citation>
    <scope>NUCLEOTIDE SEQUENCE [LARGE SCALE GENOMIC DNA]</scope>
    <source>
        <strain evidence="1 2">DD2A</strain>
    </source>
</reference>
<accession>A0A5C8ZJN1</accession>
<evidence type="ECO:0000313" key="2">
    <source>
        <dbReference type="Proteomes" id="UP000321234"/>
    </source>
</evidence>
<comment type="caution">
    <text evidence="1">The sequence shown here is derived from an EMBL/GenBank/DDBJ whole genome shotgun (WGS) entry which is preliminary data.</text>
</comment>